<dbReference type="Gramene" id="TraesCLE_scaffold_127286_01G000100.1">
    <property type="protein sequence ID" value="TraesCLE_scaffold_127286_01G000100.1"/>
    <property type="gene ID" value="TraesCLE_scaffold_127286_01G000100"/>
</dbReference>
<name>A0A3B6GZU0_WHEAT</name>
<dbReference type="Gramene" id="TraesWEE_scaffold_092037_01G000100.1">
    <property type="protein sequence ID" value="TraesWEE_scaffold_092037_01G000100.1"/>
    <property type="gene ID" value="TraesWEE_scaffold_092037_01G000100"/>
</dbReference>
<evidence type="ECO:0000313" key="2">
    <source>
        <dbReference type="Proteomes" id="UP000019116"/>
    </source>
</evidence>
<sequence>MDKDSLKSTLEEVRKSVVRISFDWKREENMENMVIAGLVTSVVDELATIIANPVFFRRSNEFSVRLPQNGGYGELIKISCSLVKYPTNNFFTFLLELKGNAYRKPVNFELGIQEDVRQFMPSFSLGKNMSHQLAFVKAT</sequence>
<dbReference type="Gramene" id="TraesARI3D03G01954750.1">
    <property type="protein sequence ID" value="TraesARI3D03G01954750.1"/>
    <property type="gene ID" value="TraesARI3D03G01954750"/>
</dbReference>
<organism evidence="1">
    <name type="scientific">Triticum aestivum</name>
    <name type="common">Wheat</name>
    <dbReference type="NCBI Taxonomy" id="4565"/>
    <lineage>
        <taxon>Eukaryota</taxon>
        <taxon>Viridiplantae</taxon>
        <taxon>Streptophyta</taxon>
        <taxon>Embryophyta</taxon>
        <taxon>Tracheophyta</taxon>
        <taxon>Spermatophyta</taxon>
        <taxon>Magnoliopsida</taxon>
        <taxon>Liliopsida</taxon>
        <taxon>Poales</taxon>
        <taxon>Poaceae</taxon>
        <taxon>BOP clade</taxon>
        <taxon>Pooideae</taxon>
        <taxon>Triticodae</taxon>
        <taxon>Triticeae</taxon>
        <taxon>Triticinae</taxon>
        <taxon>Triticum</taxon>
    </lineage>
</organism>
<dbReference type="Gramene" id="TraesSYM3D03G01945040.1">
    <property type="protein sequence ID" value="TraesSYM3D03G01945040.1"/>
    <property type="gene ID" value="TraesSYM3D03G01945040"/>
</dbReference>
<dbReference type="Gramene" id="TraesROB_scaffold_097445_01G000200.1">
    <property type="protein sequence ID" value="TraesROB_scaffold_097445_01G000200.1"/>
    <property type="gene ID" value="TraesROB_scaffold_097445_01G000200"/>
</dbReference>
<dbReference type="Gramene" id="TraesNOR3D03G01947710.1">
    <property type="protein sequence ID" value="TraesNOR3D03G01947710.1"/>
    <property type="gene ID" value="TraesNOR3D03G01947710"/>
</dbReference>
<accession>A0A3B6GZU0</accession>
<keyword evidence="2" id="KW-1185">Reference proteome</keyword>
<dbReference type="Gramene" id="TraesPARA_EIv1.0_1126590.2">
    <property type="protein sequence ID" value="TraesPARA_EIv1.0_1126590.2.CDS"/>
    <property type="gene ID" value="TraesPARA_EIv1.0_1126590"/>
</dbReference>
<dbReference type="Gramene" id="TraesCAD_scaffold_038973_01G000100.1">
    <property type="protein sequence ID" value="TraesCAD_scaffold_038973_01G000100.1"/>
    <property type="gene ID" value="TraesCAD_scaffold_038973_01G000100"/>
</dbReference>
<protein>
    <submittedName>
        <fullName evidence="1">Uncharacterized protein</fullName>
    </submittedName>
</protein>
<dbReference type="Gramene" id="TraesLDM3D03G01919280.1">
    <property type="protein sequence ID" value="TraesLDM3D03G01919280.1"/>
    <property type="gene ID" value="TraesLDM3D03G01919280"/>
</dbReference>
<dbReference type="AlphaFoldDB" id="A0A3B6GZU0"/>
<dbReference type="Gramene" id="TraesLAC3D03G01862670.1">
    <property type="protein sequence ID" value="TraesLAC3D03G01862670.1"/>
    <property type="gene ID" value="TraesLAC3D03G01862670"/>
</dbReference>
<dbReference type="Gramene" id="TraesJAG3D03G01929200.1">
    <property type="protein sequence ID" value="TraesJAG3D03G01929200.1"/>
    <property type="gene ID" value="TraesJAG3D03G01929200"/>
</dbReference>
<dbReference type="Gramene" id="TraesSTA3D03G01916110.1">
    <property type="protein sequence ID" value="TraesSTA3D03G01916110.1"/>
    <property type="gene ID" value="TraesSTA3D03G01916110"/>
</dbReference>
<reference evidence="1" key="1">
    <citation type="submission" date="2018-08" db="EMBL/GenBank/DDBJ databases">
        <authorList>
            <person name="Rossello M."/>
        </authorList>
    </citation>
    <scope>NUCLEOTIDE SEQUENCE [LARGE SCALE GENOMIC DNA]</scope>
    <source>
        <strain evidence="1">cv. Chinese Spring</strain>
    </source>
</reference>
<dbReference type="Gramene" id="TraesARI3D03G01954750.2">
    <property type="protein sequence ID" value="TraesARI3D03G01954750.2"/>
    <property type="gene ID" value="TraesARI3D03G01954750"/>
</dbReference>
<dbReference type="EnsemblPlants" id="TraesCS3D02G303100.1">
    <property type="protein sequence ID" value="TraesCS3D02G303100.1"/>
    <property type="gene ID" value="TraesCS3D02G303100"/>
</dbReference>
<proteinExistence type="predicted"/>
<dbReference type="Gramene" id="TraesMAC3D03G01919630.1">
    <property type="protein sequence ID" value="TraesMAC3D03G01919630.1"/>
    <property type="gene ID" value="TraesMAC3D03G01919630"/>
</dbReference>
<dbReference type="Gramene" id="TraesRN3D0100723400.1">
    <property type="protein sequence ID" value="TraesRN3D0100723400.1"/>
    <property type="gene ID" value="TraesRN3D0100723400"/>
</dbReference>
<evidence type="ECO:0000313" key="1">
    <source>
        <dbReference type="EnsemblPlants" id="TraesCS3D02G303100.1"/>
    </source>
</evidence>
<reference evidence="1" key="2">
    <citation type="submission" date="2018-10" db="UniProtKB">
        <authorList>
            <consortium name="EnsemblPlants"/>
        </authorList>
    </citation>
    <scope>IDENTIFICATION</scope>
</reference>
<dbReference type="Proteomes" id="UP000019116">
    <property type="component" value="Chromosome 3D"/>
</dbReference>
<dbReference type="Gramene" id="TraesJUL3D03G01938910.1">
    <property type="protein sequence ID" value="TraesJUL3D03G01938910.1"/>
    <property type="gene ID" value="TraesJUL3D03G01938910"/>
</dbReference>
<dbReference type="Gramene" id="TraesCS3D02G303100.1">
    <property type="protein sequence ID" value="TraesCS3D02G303100.1"/>
    <property type="gene ID" value="TraesCS3D02G303100"/>
</dbReference>
<dbReference type="Gramene" id="TraesCS3D03G0691800.1">
    <property type="protein sequence ID" value="TraesCS3D03G0691800.1.CDS"/>
    <property type="gene ID" value="TraesCS3D03G0691800"/>
</dbReference>
<dbReference type="Gramene" id="TraesPARA_EIv1.0_1126590.1">
    <property type="protein sequence ID" value="TraesPARA_EIv1.0_1126590.1.CDS"/>
    <property type="gene ID" value="TraesPARA_EIv1.0_1126590"/>
</dbReference>